<sequence>MQDLKTYLAVAPLLSTLVWGFSRFTERN</sequence>
<dbReference type="Proteomes" id="UP000663760">
    <property type="component" value="Chromosome 1"/>
</dbReference>
<dbReference type="EMBL" id="LR743588">
    <property type="protein sequence ID" value="CAA2614152.1"/>
    <property type="molecule type" value="Genomic_DNA"/>
</dbReference>
<proteinExistence type="predicted"/>
<protein>
    <submittedName>
        <fullName evidence="1">Uncharacterized protein</fullName>
    </submittedName>
</protein>
<evidence type="ECO:0000313" key="3">
    <source>
        <dbReference type="Proteomes" id="UP000663760"/>
    </source>
</evidence>
<organism evidence="1">
    <name type="scientific">Spirodela intermedia</name>
    <name type="common">Intermediate duckweed</name>
    <dbReference type="NCBI Taxonomy" id="51605"/>
    <lineage>
        <taxon>Eukaryota</taxon>
        <taxon>Viridiplantae</taxon>
        <taxon>Streptophyta</taxon>
        <taxon>Embryophyta</taxon>
        <taxon>Tracheophyta</taxon>
        <taxon>Spermatophyta</taxon>
        <taxon>Magnoliopsida</taxon>
        <taxon>Liliopsida</taxon>
        <taxon>Araceae</taxon>
        <taxon>Lemnoideae</taxon>
        <taxon>Spirodela</taxon>
    </lineage>
</organism>
<accession>A0A7I8I8J4</accession>
<evidence type="ECO:0000313" key="1">
    <source>
        <dbReference type="EMBL" id="CAA2614152.1"/>
    </source>
</evidence>
<dbReference type="AlphaFoldDB" id="A0A7I8I8J4"/>
<name>A0A7I8I8J4_SPIIN</name>
<keyword evidence="3" id="KW-1185">Reference proteome</keyword>
<reference evidence="1" key="1">
    <citation type="submission" date="2019-12" db="EMBL/GenBank/DDBJ databases">
        <authorList>
            <person name="Scholz U."/>
            <person name="Mascher M."/>
            <person name="Fiebig A."/>
        </authorList>
    </citation>
    <scope>NUCLEOTIDE SEQUENCE</scope>
</reference>
<evidence type="ECO:0000313" key="2">
    <source>
        <dbReference type="EMBL" id="CAA7388397.1"/>
    </source>
</evidence>
<dbReference type="Gene3D" id="1.20.5.510">
    <property type="entry name" value="Single helix bin"/>
    <property type="match status" value="1"/>
</dbReference>
<dbReference type="EMBL" id="LR746264">
    <property type="protein sequence ID" value="CAA7388397.1"/>
    <property type="molecule type" value="Genomic_DNA"/>
</dbReference>
<gene>
    <name evidence="1" type="ORF">SI7747_01000549</name>
    <name evidence="2" type="ORF">SI8410_01000638</name>
</gene>